<name>A0A0G0N9Z1_9BACT</name>
<dbReference type="Pfam" id="PF08241">
    <property type="entry name" value="Methyltransf_11"/>
    <property type="match status" value="1"/>
</dbReference>
<accession>A0A0G0N9Z1</accession>
<dbReference type="InterPro" id="IPR029063">
    <property type="entry name" value="SAM-dependent_MTases_sf"/>
</dbReference>
<protein>
    <recommendedName>
        <fullName evidence="2">Methyltransferase type 11 domain-containing protein</fullName>
    </recommendedName>
</protein>
<feature type="compositionally biased region" description="Basic and acidic residues" evidence="1">
    <location>
        <begin position="1"/>
        <end position="24"/>
    </location>
</feature>
<reference evidence="3 4" key="1">
    <citation type="journal article" date="2015" name="Nature">
        <title>rRNA introns, odd ribosomes, and small enigmatic genomes across a large radiation of phyla.</title>
        <authorList>
            <person name="Brown C.T."/>
            <person name="Hug L.A."/>
            <person name="Thomas B.C."/>
            <person name="Sharon I."/>
            <person name="Castelle C.J."/>
            <person name="Singh A."/>
            <person name="Wilkins M.J."/>
            <person name="Williams K.H."/>
            <person name="Banfield J.F."/>
        </authorList>
    </citation>
    <scope>NUCLEOTIDE SEQUENCE [LARGE SCALE GENOMIC DNA]</scope>
</reference>
<feature type="region of interest" description="Disordered" evidence="1">
    <location>
        <begin position="1"/>
        <end position="31"/>
    </location>
</feature>
<comment type="caution">
    <text evidence="3">The sequence shown here is derived from an EMBL/GenBank/DDBJ whole genome shotgun (WGS) entry which is preliminary data.</text>
</comment>
<dbReference type="AlphaFoldDB" id="A0A0G0N9Z1"/>
<dbReference type="STRING" id="1619013.UT41_C0002G0047"/>
<dbReference type="InterPro" id="IPR013216">
    <property type="entry name" value="Methyltransf_11"/>
</dbReference>
<dbReference type="EMBL" id="LBWR01000002">
    <property type="protein sequence ID" value="KKR12273.1"/>
    <property type="molecule type" value="Genomic_DNA"/>
</dbReference>
<evidence type="ECO:0000313" key="4">
    <source>
        <dbReference type="Proteomes" id="UP000034665"/>
    </source>
</evidence>
<proteinExistence type="predicted"/>
<dbReference type="SUPFAM" id="SSF53335">
    <property type="entry name" value="S-adenosyl-L-methionine-dependent methyltransferases"/>
    <property type="match status" value="1"/>
</dbReference>
<evidence type="ECO:0000256" key="1">
    <source>
        <dbReference type="SAM" id="MobiDB-lite"/>
    </source>
</evidence>
<feature type="domain" description="Methyltransferase type 11" evidence="2">
    <location>
        <begin position="108"/>
        <end position="184"/>
    </location>
</feature>
<evidence type="ECO:0000259" key="2">
    <source>
        <dbReference type="Pfam" id="PF08241"/>
    </source>
</evidence>
<sequence length="297" mass="33118">MQQEKDNGKIPEIHEGVGEPKEKFAGSAITQDIETTRRAAEGKGKKLEELYKGFFGSKENCGKFTELIPEEMYGEAAQNIMGDYTIVDAGSSQGTLGNYVREKFVQKGGKGIKLVMVDTNGLAMEMSPVEADEKIVGNLLESVLPPESARVIILRSVLQYMEPKEQKKVLSNLFKALKPGGILVSQFGSYETQEQADMMNTLFGFAERRVCFCGKEEGIKIHKDMFVTVDEVKEGPVPEETFDEFFVDRVNATPEQIAKAKQFISEHVDAFGDALTSTTEPYAWQIPYTLVRCKKNQ</sequence>
<dbReference type="GO" id="GO:0008757">
    <property type="term" value="F:S-adenosylmethionine-dependent methyltransferase activity"/>
    <property type="evidence" value="ECO:0007669"/>
    <property type="project" value="InterPro"/>
</dbReference>
<dbReference type="Gene3D" id="3.40.50.150">
    <property type="entry name" value="Vaccinia Virus protein VP39"/>
    <property type="match status" value="1"/>
</dbReference>
<organism evidence="3 4">
    <name type="scientific">Candidatus Wolfebacteria bacterium GW2011_GWC2_39_22</name>
    <dbReference type="NCBI Taxonomy" id="1619013"/>
    <lineage>
        <taxon>Bacteria</taxon>
        <taxon>Candidatus Wolfeibacteriota</taxon>
    </lineage>
</organism>
<dbReference type="Proteomes" id="UP000034665">
    <property type="component" value="Unassembled WGS sequence"/>
</dbReference>
<dbReference type="CDD" id="cd02440">
    <property type="entry name" value="AdoMet_MTases"/>
    <property type="match status" value="1"/>
</dbReference>
<evidence type="ECO:0000313" key="3">
    <source>
        <dbReference type="EMBL" id="KKR12273.1"/>
    </source>
</evidence>
<gene>
    <name evidence="3" type="ORF">UT41_C0002G0047</name>
</gene>